<evidence type="ECO:0000259" key="3">
    <source>
        <dbReference type="PROSITE" id="PS51263"/>
    </source>
</evidence>
<evidence type="ECO:0000313" key="4">
    <source>
        <dbReference type="EMBL" id="KAK2567724.1"/>
    </source>
</evidence>
<dbReference type="GO" id="GO:0030042">
    <property type="term" value="P:actin filament depolymerization"/>
    <property type="evidence" value="ECO:0007669"/>
    <property type="project" value="InterPro"/>
</dbReference>
<name>A0AAD9VB08_ACRCE</name>
<dbReference type="Pfam" id="PF00241">
    <property type="entry name" value="Cofilin_ADF"/>
    <property type="match status" value="1"/>
</dbReference>
<dbReference type="GO" id="GO:0003779">
    <property type="term" value="F:actin binding"/>
    <property type="evidence" value="ECO:0007669"/>
    <property type="project" value="UniProtKB-KW"/>
</dbReference>
<proteinExistence type="inferred from homology"/>
<comment type="similarity">
    <text evidence="1">Belongs to the actin-binding proteins ADF family.</text>
</comment>
<dbReference type="InterPro" id="IPR029006">
    <property type="entry name" value="ADF-H/Gelsolin-like_dom_sf"/>
</dbReference>
<sequence>MVVHRPKEKTLTTPLDKMFPVDEKCKAIFTAIKLKQKHAYAIMRIKDRKEIVLEKLADPLPDSSQETNEKLFNQMREDVVELGEPCYILFDIRFQRSTGFMKDVVGYIFWCPDDISPWDKMMYASSNNKLKSEFKGVKSFEYHDTGEFNFQEMVKDLIRKDRQ</sequence>
<reference evidence="4" key="1">
    <citation type="journal article" date="2023" name="G3 (Bethesda)">
        <title>Whole genome assembly and annotation of the endangered Caribbean coral Acropora cervicornis.</title>
        <authorList>
            <person name="Selwyn J.D."/>
            <person name="Vollmer S.V."/>
        </authorList>
    </citation>
    <scope>NUCLEOTIDE SEQUENCE</scope>
    <source>
        <strain evidence="4">K2</strain>
    </source>
</reference>
<dbReference type="SMART" id="SM00102">
    <property type="entry name" value="ADF"/>
    <property type="match status" value="1"/>
</dbReference>
<dbReference type="InterPro" id="IPR002108">
    <property type="entry name" value="ADF-H"/>
</dbReference>
<reference evidence="4" key="2">
    <citation type="journal article" date="2023" name="Science">
        <title>Genomic signatures of disease resistance in endangered staghorn corals.</title>
        <authorList>
            <person name="Vollmer S.V."/>
            <person name="Selwyn J.D."/>
            <person name="Despard B.A."/>
            <person name="Roesel C.L."/>
        </authorList>
    </citation>
    <scope>NUCLEOTIDE SEQUENCE</scope>
    <source>
        <strain evidence="4">K2</strain>
    </source>
</reference>
<feature type="domain" description="ADF-H" evidence="3">
    <location>
        <begin position="17"/>
        <end position="158"/>
    </location>
</feature>
<evidence type="ECO:0000256" key="2">
    <source>
        <dbReference type="ARBA" id="ARBA00023203"/>
    </source>
</evidence>
<keyword evidence="5" id="KW-1185">Reference proteome</keyword>
<dbReference type="Gene3D" id="3.40.20.10">
    <property type="entry name" value="Severin"/>
    <property type="match status" value="1"/>
</dbReference>
<protein>
    <submittedName>
        <fullName evidence="4">Actin-depolymerizing factor 3</fullName>
    </submittedName>
</protein>
<dbReference type="GO" id="GO:0015629">
    <property type="term" value="C:actin cytoskeleton"/>
    <property type="evidence" value="ECO:0007669"/>
    <property type="project" value="InterPro"/>
</dbReference>
<dbReference type="EMBL" id="JARQWQ010000014">
    <property type="protein sequence ID" value="KAK2567724.1"/>
    <property type="molecule type" value="Genomic_DNA"/>
</dbReference>
<evidence type="ECO:0000256" key="1">
    <source>
        <dbReference type="ARBA" id="ARBA00006844"/>
    </source>
</evidence>
<dbReference type="PANTHER" id="PTHR11913">
    <property type="entry name" value="COFILIN-RELATED"/>
    <property type="match status" value="1"/>
</dbReference>
<gene>
    <name evidence="4" type="ORF">P5673_008588</name>
</gene>
<evidence type="ECO:0000313" key="5">
    <source>
        <dbReference type="Proteomes" id="UP001249851"/>
    </source>
</evidence>
<keyword evidence="2" id="KW-0009">Actin-binding</keyword>
<accession>A0AAD9VB08</accession>
<dbReference type="SUPFAM" id="SSF55753">
    <property type="entry name" value="Actin depolymerizing proteins"/>
    <property type="match status" value="1"/>
</dbReference>
<dbReference type="InterPro" id="IPR017904">
    <property type="entry name" value="ADF/Cofilin"/>
</dbReference>
<organism evidence="4 5">
    <name type="scientific">Acropora cervicornis</name>
    <name type="common">Staghorn coral</name>
    <dbReference type="NCBI Taxonomy" id="6130"/>
    <lineage>
        <taxon>Eukaryota</taxon>
        <taxon>Metazoa</taxon>
        <taxon>Cnidaria</taxon>
        <taxon>Anthozoa</taxon>
        <taxon>Hexacorallia</taxon>
        <taxon>Scleractinia</taxon>
        <taxon>Astrocoeniina</taxon>
        <taxon>Acroporidae</taxon>
        <taxon>Acropora</taxon>
    </lineage>
</organism>
<dbReference type="AlphaFoldDB" id="A0AAD9VB08"/>
<dbReference type="Proteomes" id="UP001249851">
    <property type="component" value="Unassembled WGS sequence"/>
</dbReference>
<comment type="caution">
    <text evidence="4">The sequence shown here is derived from an EMBL/GenBank/DDBJ whole genome shotgun (WGS) entry which is preliminary data.</text>
</comment>
<dbReference type="PROSITE" id="PS51263">
    <property type="entry name" value="ADF_H"/>
    <property type="match status" value="1"/>
</dbReference>